<dbReference type="EMBL" id="LKAM01000005">
    <property type="protein sequence ID" value="KUM48499.1"/>
    <property type="molecule type" value="Genomic_DNA"/>
</dbReference>
<sequence length="101" mass="11551">MEGSRGASGDHRNKWVWTGLGGSNATQLLNRKAWVLFYLGRRYRTKCYTNSTGVPNQLIRTFSQSDMCILKCLNETGPNRSPFNWEVESIIYVSTTPLQFK</sequence>
<protein>
    <submittedName>
        <fullName evidence="1">Uncharacterized protein</fullName>
    </submittedName>
</protein>
<evidence type="ECO:0000313" key="1">
    <source>
        <dbReference type="EMBL" id="KUM48499.1"/>
    </source>
</evidence>
<proteinExistence type="predicted"/>
<gene>
    <name evidence="1" type="ORF">ABT39_MTgene4514</name>
</gene>
<geneLocation type="mitochondrion" evidence="1"/>
<name>A0A101LZY5_PICGL</name>
<comment type="caution">
    <text evidence="1">The sequence shown here is derived from an EMBL/GenBank/DDBJ whole genome shotgun (WGS) entry which is preliminary data.</text>
</comment>
<dbReference type="AlphaFoldDB" id="A0A101LZY5"/>
<keyword evidence="1" id="KW-0496">Mitochondrion</keyword>
<reference evidence="1" key="1">
    <citation type="journal article" date="2015" name="Genome Biol. Evol.">
        <title>Organellar Genomes of White Spruce (Picea glauca): Assembly and Annotation.</title>
        <authorList>
            <person name="Jackman S.D."/>
            <person name="Warren R.L."/>
            <person name="Gibb E.A."/>
            <person name="Vandervalk B.P."/>
            <person name="Mohamadi H."/>
            <person name="Chu J."/>
            <person name="Raymond A."/>
            <person name="Pleasance S."/>
            <person name="Coope R."/>
            <person name="Wildung M.R."/>
            <person name="Ritland C.E."/>
            <person name="Bousquet J."/>
            <person name="Jones S.J."/>
            <person name="Bohlmann J."/>
            <person name="Birol I."/>
        </authorList>
    </citation>
    <scope>NUCLEOTIDE SEQUENCE [LARGE SCALE GENOMIC DNA]</scope>
    <source>
        <tissue evidence="1">Flushing bud</tissue>
    </source>
</reference>
<accession>A0A101LZY5</accession>
<organism evidence="1">
    <name type="scientific">Picea glauca</name>
    <name type="common">White spruce</name>
    <name type="synonym">Pinus glauca</name>
    <dbReference type="NCBI Taxonomy" id="3330"/>
    <lineage>
        <taxon>Eukaryota</taxon>
        <taxon>Viridiplantae</taxon>
        <taxon>Streptophyta</taxon>
        <taxon>Embryophyta</taxon>
        <taxon>Tracheophyta</taxon>
        <taxon>Spermatophyta</taxon>
        <taxon>Pinopsida</taxon>
        <taxon>Pinidae</taxon>
        <taxon>Conifers I</taxon>
        <taxon>Pinales</taxon>
        <taxon>Pinaceae</taxon>
        <taxon>Picea</taxon>
    </lineage>
</organism>